<feature type="domain" description="HAMP" evidence="11">
    <location>
        <begin position="80"/>
        <end position="134"/>
    </location>
</feature>
<dbReference type="CDD" id="cd06225">
    <property type="entry name" value="HAMP"/>
    <property type="match status" value="1"/>
</dbReference>
<dbReference type="SUPFAM" id="SSF58104">
    <property type="entry name" value="Methyl-accepting chemotaxis protein (MCP) signaling domain"/>
    <property type="match status" value="1"/>
</dbReference>
<evidence type="ECO:0000256" key="8">
    <source>
        <dbReference type="SAM" id="Coils"/>
    </source>
</evidence>
<feature type="transmembrane region" description="Helical" evidence="9">
    <location>
        <begin position="58"/>
        <end position="78"/>
    </location>
</feature>
<dbReference type="InterPro" id="IPR003660">
    <property type="entry name" value="HAMP_dom"/>
</dbReference>
<dbReference type="Proteomes" id="UP000238949">
    <property type="component" value="Unassembled WGS sequence"/>
</dbReference>
<evidence type="ECO:0000256" key="7">
    <source>
        <dbReference type="PROSITE-ProRule" id="PRU00284"/>
    </source>
</evidence>
<evidence type="ECO:0000256" key="5">
    <source>
        <dbReference type="ARBA" id="ARBA00023224"/>
    </source>
</evidence>
<dbReference type="InterPro" id="IPR004089">
    <property type="entry name" value="MCPsignal_dom"/>
</dbReference>
<dbReference type="GO" id="GO:0007165">
    <property type="term" value="P:signal transduction"/>
    <property type="evidence" value="ECO:0007669"/>
    <property type="project" value="UniProtKB-KW"/>
</dbReference>
<dbReference type="SMART" id="SM00304">
    <property type="entry name" value="HAMP"/>
    <property type="match status" value="1"/>
</dbReference>
<evidence type="ECO:0000256" key="3">
    <source>
        <dbReference type="ARBA" id="ARBA00022989"/>
    </source>
</evidence>
<dbReference type="AlphaFoldDB" id="A0A2S9VDC4"/>
<proteinExistence type="inferred from homology"/>
<protein>
    <submittedName>
        <fullName evidence="12">Chemotaxis protein</fullName>
    </submittedName>
</protein>
<dbReference type="PANTHER" id="PTHR32089:SF119">
    <property type="entry name" value="METHYL-ACCEPTING CHEMOTAXIS PROTEIN CTPL"/>
    <property type="match status" value="1"/>
</dbReference>
<feature type="domain" description="Methyl-accepting transducer" evidence="10">
    <location>
        <begin position="139"/>
        <end position="378"/>
    </location>
</feature>
<dbReference type="OrthoDB" id="2489132at2"/>
<dbReference type="RefSeq" id="WP_105934000.1">
    <property type="nucleotide sequence ID" value="NZ_PVNP01000053.1"/>
</dbReference>
<comment type="subcellular location">
    <subcellularLocation>
        <location evidence="1">Membrane</location>
        <topology evidence="1">Multi-pass membrane protein</topology>
    </subcellularLocation>
</comment>
<keyword evidence="2 9" id="KW-0812">Transmembrane</keyword>
<feature type="transmembrane region" description="Helical" evidence="9">
    <location>
        <begin position="24"/>
        <end position="46"/>
    </location>
</feature>
<dbReference type="Pfam" id="PF00672">
    <property type="entry name" value="HAMP"/>
    <property type="match status" value="1"/>
</dbReference>
<evidence type="ECO:0000256" key="9">
    <source>
        <dbReference type="SAM" id="Phobius"/>
    </source>
</evidence>
<evidence type="ECO:0000259" key="10">
    <source>
        <dbReference type="PROSITE" id="PS50111"/>
    </source>
</evidence>
<feature type="coiled-coil region" evidence="8">
    <location>
        <begin position="217"/>
        <end position="244"/>
    </location>
</feature>
<dbReference type="EMBL" id="PVNP01000053">
    <property type="protein sequence ID" value="PRO74295.1"/>
    <property type="molecule type" value="Genomic_DNA"/>
</dbReference>
<dbReference type="Gene3D" id="1.10.287.950">
    <property type="entry name" value="Methyl-accepting chemotaxis protein"/>
    <property type="match status" value="1"/>
</dbReference>
<gene>
    <name evidence="12" type="ORF">C6Y40_07130</name>
</gene>
<reference evidence="13" key="1">
    <citation type="journal article" date="2020" name="Int. J. Syst. Evol. Microbiol.">
        <title>Alteromonas alba sp. nov., a marine bacterium isolated from the seawater of the West Pacific Ocean.</title>
        <authorList>
            <person name="Sun C."/>
            <person name="Wu Y.-H."/>
            <person name="Xamxidin M."/>
            <person name="Cheng H."/>
            <person name="Xu X.-W."/>
        </authorList>
    </citation>
    <scope>NUCLEOTIDE SEQUENCE [LARGE SCALE GENOMIC DNA]</scope>
    <source>
        <strain evidence="13">190</strain>
    </source>
</reference>
<evidence type="ECO:0000256" key="2">
    <source>
        <dbReference type="ARBA" id="ARBA00022692"/>
    </source>
</evidence>
<dbReference type="PROSITE" id="PS50885">
    <property type="entry name" value="HAMP"/>
    <property type="match status" value="1"/>
</dbReference>
<evidence type="ECO:0000256" key="4">
    <source>
        <dbReference type="ARBA" id="ARBA00023136"/>
    </source>
</evidence>
<dbReference type="PANTHER" id="PTHR32089">
    <property type="entry name" value="METHYL-ACCEPTING CHEMOTAXIS PROTEIN MCPB"/>
    <property type="match status" value="1"/>
</dbReference>
<keyword evidence="13" id="KW-1185">Reference proteome</keyword>
<dbReference type="SMART" id="SM00283">
    <property type="entry name" value="MA"/>
    <property type="match status" value="1"/>
</dbReference>
<keyword evidence="5 7" id="KW-0807">Transducer</keyword>
<dbReference type="InterPro" id="IPR004090">
    <property type="entry name" value="Chemotax_Me-accpt_rcpt"/>
</dbReference>
<sequence>MTQWFWHTYDVIEKTFFYTLTRKIIGNISFLFLFQLANFYLFYALMSSPAESQDSYQSTLITLFILSTLSFAFTIFYMHHLIVKPVKALLNTLNDINHTQGDLSTRLPAFTCDEFSELSAAYNKFAHNLSELIEQVYKDAERSSDANKEVCALVKNVDSQAATQKHLSDNISQSSQQVGHSIHDIVSASEQVSTTNSQNQANATTANQTLVTSKQQIERITQLLNQFSETVRGLQNNADNVRNILKMVEGFADQTNLLALNAAIEAARAGEAGRGFAVVADEVRSLSAKVADATQQISSFLNEMETLVGETQQESSRLIDASGQMQQSISDTSSTFEQMMDDFKQNMEAFQLIMNSVNVLESQQAQATEIAGQITQLSMDIQHSMASSVEQAEHAQSLASSTRKGLSQFVVN</sequence>
<keyword evidence="3 9" id="KW-1133">Transmembrane helix</keyword>
<organism evidence="12 13">
    <name type="scientific">Alteromonas alba</name>
    <dbReference type="NCBI Taxonomy" id="2079529"/>
    <lineage>
        <taxon>Bacteria</taxon>
        <taxon>Pseudomonadati</taxon>
        <taxon>Pseudomonadota</taxon>
        <taxon>Gammaproteobacteria</taxon>
        <taxon>Alteromonadales</taxon>
        <taxon>Alteromonadaceae</taxon>
        <taxon>Alteromonas/Salinimonas group</taxon>
        <taxon>Alteromonas</taxon>
    </lineage>
</organism>
<comment type="similarity">
    <text evidence="6">Belongs to the methyl-accepting chemotaxis (MCP) protein family.</text>
</comment>
<dbReference type="GO" id="GO:0004888">
    <property type="term" value="F:transmembrane signaling receptor activity"/>
    <property type="evidence" value="ECO:0007669"/>
    <property type="project" value="InterPro"/>
</dbReference>
<evidence type="ECO:0000313" key="13">
    <source>
        <dbReference type="Proteomes" id="UP000238949"/>
    </source>
</evidence>
<dbReference type="PRINTS" id="PR00260">
    <property type="entry name" value="CHEMTRNSDUCR"/>
</dbReference>
<dbReference type="GO" id="GO:0016020">
    <property type="term" value="C:membrane"/>
    <property type="evidence" value="ECO:0007669"/>
    <property type="project" value="UniProtKB-SubCell"/>
</dbReference>
<keyword evidence="4 9" id="KW-0472">Membrane</keyword>
<comment type="caution">
    <text evidence="12">The sequence shown here is derived from an EMBL/GenBank/DDBJ whole genome shotgun (WGS) entry which is preliminary data.</text>
</comment>
<dbReference type="Pfam" id="PF00015">
    <property type="entry name" value="MCPsignal"/>
    <property type="match status" value="1"/>
</dbReference>
<dbReference type="GO" id="GO:0006935">
    <property type="term" value="P:chemotaxis"/>
    <property type="evidence" value="ECO:0007669"/>
    <property type="project" value="InterPro"/>
</dbReference>
<accession>A0A2S9VDC4</accession>
<keyword evidence="8" id="KW-0175">Coiled coil</keyword>
<name>A0A2S9VDC4_9ALTE</name>
<dbReference type="PROSITE" id="PS50111">
    <property type="entry name" value="CHEMOTAXIS_TRANSDUC_2"/>
    <property type="match status" value="1"/>
</dbReference>
<evidence type="ECO:0000256" key="6">
    <source>
        <dbReference type="ARBA" id="ARBA00029447"/>
    </source>
</evidence>
<evidence type="ECO:0000313" key="12">
    <source>
        <dbReference type="EMBL" id="PRO74295.1"/>
    </source>
</evidence>
<evidence type="ECO:0000256" key="1">
    <source>
        <dbReference type="ARBA" id="ARBA00004141"/>
    </source>
</evidence>
<evidence type="ECO:0000259" key="11">
    <source>
        <dbReference type="PROSITE" id="PS50885"/>
    </source>
</evidence>